<evidence type="ECO:0000256" key="1">
    <source>
        <dbReference type="SAM" id="MobiDB-lite"/>
    </source>
</evidence>
<evidence type="ECO:0000259" key="3">
    <source>
        <dbReference type="Pfam" id="PF11961"/>
    </source>
</evidence>
<feature type="region of interest" description="Disordered" evidence="1">
    <location>
        <begin position="563"/>
        <end position="588"/>
    </location>
</feature>
<feature type="region of interest" description="Disordered" evidence="1">
    <location>
        <begin position="1"/>
        <end position="130"/>
    </location>
</feature>
<dbReference type="PANTHER" id="PTHR31730:SF32">
    <property type="entry name" value="PROTEIN PSK SIMULATOR 1"/>
    <property type="match status" value="1"/>
</dbReference>
<evidence type="ECO:0000313" key="4">
    <source>
        <dbReference type="EMBL" id="CAK9256516.1"/>
    </source>
</evidence>
<feature type="region of interest" description="Disordered" evidence="1">
    <location>
        <begin position="646"/>
        <end position="667"/>
    </location>
</feature>
<dbReference type="PANTHER" id="PTHR31730">
    <property type="entry name" value="OS01G0873900 PROTEIN"/>
    <property type="match status" value="1"/>
</dbReference>
<protein>
    <submittedName>
        <fullName evidence="4">Uncharacterized protein</fullName>
    </submittedName>
</protein>
<dbReference type="EMBL" id="OZ020096">
    <property type="protein sequence ID" value="CAK9256516.1"/>
    <property type="molecule type" value="Genomic_DNA"/>
</dbReference>
<sequence length="769" mass="84213">MGAICSRKAYEEERAGGSSLPDAVAAASKTQEHPHHHHNNIMMSSPLQPPAAARRRSSSPTSSSSSSSSSANRRNGITTTASCPPDAHNAHHQHVNTTNSEERGSRLSRMLSARASSVRSKTTNAAKKGASMMSEVLRGAGSVSLGKAVEALDALGSSMTNLNPGRSGGFGSAGGGGGGGSLKRSNNKKIGILAFEVANTIVKGYNLKQSLDKEAIKVLKDQILRSKSVQVLVSTDMKELMCIAAADKRDELKIFAGEVIRFGNHCRDPQWHQLDRVFDRLGIDIEDSRQSKEQADSIMQNLMMLAENTAELYHELHALDRFHTDLKRRQHEEELIITAAAAGDSIAFLKTEVKSQEKHVKTLKKRCLWSKVLEELMEQLVDIVYYMYQEIHDNFGASVFTKEAEDEYKRKTRKLGTLGLALHYANIINQIEGVFLRSNSVSPNIRDTLYQGLSPSMKACLRTRLQQSSKKDALSSAEIRGELSTILEWLVPVASNTTKAHHGFGWVGEWANTGVCIDRKGMGHVELTLLQTLHHADQDKVENYIVEVIVLLHHLVCRGQRNNDAMLPPPPPPRSPQKSPACLPSTVQPPNNLTIQGQQLTCVANFPQQQFQQLPPPRNISPPPFIISTSSTSSTTILPTTMSANGHQLSNNSNNNNNNNKRGGTTTMGGPKLLTGQQHHGLMKPQKALGLSKSQEFDTSKVVANRKLLGLSKSNSHSQSSSASKSELLSASLVYKRWNHSINPLDLDVDRIKEFDRVLSVPPSSPTHL</sequence>
<dbReference type="Pfam" id="PF05003">
    <property type="entry name" value="DUF668"/>
    <property type="match status" value="1"/>
</dbReference>
<dbReference type="InterPro" id="IPR007700">
    <property type="entry name" value="DUF668"/>
</dbReference>
<name>A0ABP0VRE8_9BRYO</name>
<evidence type="ECO:0000259" key="2">
    <source>
        <dbReference type="Pfam" id="PF05003"/>
    </source>
</evidence>
<dbReference type="Proteomes" id="UP001497444">
    <property type="component" value="Chromosome 1"/>
</dbReference>
<feature type="compositionally biased region" description="Low complexity" evidence="1">
    <location>
        <begin position="44"/>
        <end position="74"/>
    </location>
</feature>
<dbReference type="InterPro" id="IPR045021">
    <property type="entry name" value="PSI1/2/3"/>
</dbReference>
<feature type="domain" description="DUF3475" evidence="3">
    <location>
        <begin position="192"/>
        <end position="248"/>
    </location>
</feature>
<feature type="domain" description="DUF668" evidence="2">
    <location>
        <begin position="415"/>
        <end position="499"/>
    </location>
</feature>
<feature type="compositionally biased region" description="Low complexity" evidence="1">
    <location>
        <begin position="107"/>
        <end position="120"/>
    </location>
</feature>
<feature type="compositionally biased region" description="Low complexity" evidence="1">
    <location>
        <begin position="650"/>
        <end position="660"/>
    </location>
</feature>
<proteinExistence type="predicted"/>
<dbReference type="Pfam" id="PF11961">
    <property type="entry name" value="DUF3475"/>
    <property type="match status" value="1"/>
</dbReference>
<accession>A0ABP0VRE8</accession>
<reference evidence="4 5" key="1">
    <citation type="submission" date="2024-02" db="EMBL/GenBank/DDBJ databases">
        <authorList>
            <consortium name="ELIXIR-Norway"/>
            <consortium name="Elixir Norway"/>
        </authorList>
    </citation>
    <scope>NUCLEOTIDE SEQUENCE [LARGE SCALE GENOMIC DNA]</scope>
</reference>
<gene>
    <name evidence="4" type="ORF">CSSPJE1EN1_LOCUS1994</name>
</gene>
<organism evidence="4 5">
    <name type="scientific">Sphagnum jensenii</name>
    <dbReference type="NCBI Taxonomy" id="128206"/>
    <lineage>
        <taxon>Eukaryota</taxon>
        <taxon>Viridiplantae</taxon>
        <taxon>Streptophyta</taxon>
        <taxon>Embryophyta</taxon>
        <taxon>Bryophyta</taxon>
        <taxon>Sphagnophytina</taxon>
        <taxon>Sphagnopsida</taxon>
        <taxon>Sphagnales</taxon>
        <taxon>Sphagnaceae</taxon>
        <taxon>Sphagnum</taxon>
    </lineage>
</organism>
<dbReference type="InterPro" id="IPR021864">
    <property type="entry name" value="DUF3475"/>
</dbReference>
<keyword evidence="5" id="KW-1185">Reference proteome</keyword>
<evidence type="ECO:0000313" key="5">
    <source>
        <dbReference type="Proteomes" id="UP001497444"/>
    </source>
</evidence>